<organism evidence="1 2">
    <name type="scientific">Mixta intestinalis</name>
    <dbReference type="NCBI Taxonomy" id="1615494"/>
    <lineage>
        <taxon>Bacteria</taxon>
        <taxon>Pseudomonadati</taxon>
        <taxon>Pseudomonadota</taxon>
        <taxon>Gammaproteobacteria</taxon>
        <taxon>Enterobacterales</taxon>
        <taxon>Erwiniaceae</taxon>
        <taxon>Mixta</taxon>
    </lineage>
</organism>
<dbReference type="RefSeq" id="WP_160622054.1">
    <property type="nucleotide sequence ID" value="NZ_CP028271.1"/>
</dbReference>
<protein>
    <submittedName>
        <fullName evidence="1">Uncharacterized protein</fullName>
    </submittedName>
</protein>
<evidence type="ECO:0000313" key="2">
    <source>
        <dbReference type="Proteomes" id="UP000464053"/>
    </source>
</evidence>
<dbReference type="Proteomes" id="UP000464053">
    <property type="component" value="Chromosome"/>
</dbReference>
<dbReference type="AlphaFoldDB" id="A0A6P1Q167"/>
<dbReference type="EMBL" id="CP028271">
    <property type="protein sequence ID" value="QHM72151.1"/>
    <property type="molecule type" value="Genomic_DNA"/>
</dbReference>
<reference evidence="1 2" key="1">
    <citation type="submission" date="2018-03" db="EMBL/GenBank/DDBJ databases">
        <title>Pantoea intestinalis SRCM103226 isolated form the mealworm.</title>
        <authorList>
            <person name="Jeong D.-Y."/>
            <person name="Kim J.W."/>
        </authorList>
    </citation>
    <scope>NUCLEOTIDE SEQUENCE [LARGE SCALE GENOMIC DNA]</scope>
    <source>
        <strain evidence="1 2">SRCM103226</strain>
    </source>
</reference>
<name>A0A6P1Q167_9GAMM</name>
<accession>A0A6P1Q167</accession>
<dbReference type="KEGG" id="mint:C7M51_02451"/>
<evidence type="ECO:0000313" key="1">
    <source>
        <dbReference type="EMBL" id="QHM72151.1"/>
    </source>
</evidence>
<sequence length="53" mass="5677">MYLLNKQQLVRISGAGNAAAVGAFSVREFRRRIAGKYCVETDSALQGTGDTVS</sequence>
<keyword evidence="2" id="KW-1185">Reference proteome</keyword>
<proteinExistence type="predicted"/>
<gene>
    <name evidence="1" type="ORF">C7M51_02451</name>
</gene>